<proteinExistence type="predicted"/>
<evidence type="ECO:0000256" key="1">
    <source>
        <dbReference type="SAM" id="MobiDB-lite"/>
    </source>
</evidence>
<dbReference type="NCBIfam" id="TIGR01509">
    <property type="entry name" value="HAD-SF-IA-v3"/>
    <property type="match status" value="1"/>
</dbReference>
<sequence>MTTTPAHHDDRPFDAVLCDLDGVIRRYDTSRVTELERAAGLPEGATAESASAAGHTLPPLLGESAKERWAEAIARDLSARVPPERARALGAAFAGAGSWIDECVVDQLRRVRASVPVVIVSDAAPWPDDDLAALGLPDLADHVVSCARLGVAKPDRGIYETAAARAGVSPDRCLFVDDVRENVDAAVALGMTGVHYREPADLRRALAVLTPPKPGPGR</sequence>
<dbReference type="Proteomes" id="UP000195755">
    <property type="component" value="Chromosome"/>
</dbReference>
<evidence type="ECO:0000313" key="3">
    <source>
        <dbReference type="Proteomes" id="UP000195755"/>
    </source>
</evidence>
<gene>
    <name evidence="2" type="ORF">SMD11_5993</name>
</gene>
<dbReference type="SFLD" id="SFLDG01129">
    <property type="entry name" value="C1.5:_HAD__Beta-PGM__Phosphata"/>
    <property type="match status" value="1"/>
</dbReference>
<reference evidence="2 3" key="1">
    <citation type="submission" date="2017-06" db="EMBL/GenBank/DDBJ databases">
        <title>Streptomyces albireticuli Genome sequencing and assembly.</title>
        <authorList>
            <person name="Wang Y."/>
            <person name="Du B."/>
            <person name="Ding Y."/>
            <person name="Liu H."/>
            <person name="Hou Q."/>
            <person name="Liu K."/>
            <person name="Yao L."/>
            <person name="Wang C."/>
        </authorList>
    </citation>
    <scope>NUCLEOTIDE SEQUENCE [LARGE SCALE GENOMIC DNA]</scope>
    <source>
        <strain evidence="2 3">MDJK11</strain>
    </source>
</reference>
<protein>
    <submittedName>
        <fullName evidence="2">Hydrolase</fullName>
    </submittedName>
</protein>
<accession>A0A1Z2LB78</accession>
<dbReference type="GO" id="GO:0016787">
    <property type="term" value="F:hydrolase activity"/>
    <property type="evidence" value="ECO:0007669"/>
    <property type="project" value="UniProtKB-KW"/>
</dbReference>
<dbReference type="InterPro" id="IPR023214">
    <property type="entry name" value="HAD_sf"/>
</dbReference>
<keyword evidence="2" id="KW-0378">Hydrolase</keyword>
<dbReference type="InterPro" id="IPR006439">
    <property type="entry name" value="HAD-SF_hydro_IA"/>
</dbReference>
<feature type="region of interest" description="Disordered" evidence="1">
    <location>
        <begin position="38"/>
        <end position="58"/>
    </location>
</feature>
<dbReference type="SFLD" id="SFLDS00003">
    <property type="entry name" value="Haloacid_Dehalogenase"/>
    <property type="match status" value="1"/>
</dbReference>
<feature type="compositionally biased region" description="Low complexity" evidence="1">
    <location>
        <begin position="43"/>
        <end position="56"/>
    </location>
</feature>
<name>A0A1Z2LB78_9ACTN</name>
<dbReference type="AlphaFoldDB" id="A0A1Z2LB78"/>
<dbReference type="PANTHER" id="PTHR43611">
    <property type="entry name" value="ALPHA-D-GLUCOSE 1-PHOSPHATE PHOSPHATASE"/>
    <property type="match status" value="1"/>
</dbReference>
<dbReference type="InterPro" id="IPR036412">
    <property type="entry name" value="HAD-like_sf"/>
</dbReference>
<dbReference type="Gene3D" id="3.40.50.1000">
    <property type="entry name" value="HAD superfamily/HAD-like"/>
    <property type="match status" value="1"/>
</dbReference>
<dbReference type="SUPFAM" id="SSF56784">
    <property type="entry name" value="HAD-like"/>
    <property type="match status" value="1"/>
</dbReference>
<evidence type="ECO:0000313" key="2">
    <source>
        <dbReference type="EMBL" id="ARZ71569.1"/>
    </source>
</evidence>
<dbReference type="OrthoDB" id="9797415at2"/>
<dbReference type="EMBL" id="CP021744">
    <property type="protein sequence ID" value="ARZ71569.1"/>
    <property type="molecule type" value="Genomic_DNA"/>
</dbReference>
<dbReference type="Pfam" id="PF00702">
    <property type="entry name" value="Hydrolase"/>
    <property type="match status" value="1"/>
</dbReference>
<dbReference type="PRINTS" id="PR00413">
    <property type="entry name" value="HADHALOGNASE"/>
</dbReference>
<dbReference type="KEGG" id="salj:SMD11_5993"/>
<organism evidence="2 3">
    <name type="scientific">Streptomyces albireticuli</name>
    <dbReference type="NCBI Taxonomy" id="1940"/>
    <lineage>
        <taxon>Bacteria</taxon>
        <taxon>Bacillati</taxon>
        <taxon>Actinomycetota</taxon>
        <taxon>Actinomycetes</taxon>
        <taxon>Kitasatosporales</taxon>
        <taxon>Streptomycetaceae</taxon>
        <taxon>Streptomyces</taxon>
    </lineage>
</organism>
<dbReference type="PANTHER" id="PTHR43611:SF3">
    <property type="entry name" value="FLAVIN MONONUCLEOTIDE HYDROLASE 1, CHLOROPLATIC"/>
    <property type="match status" value="1"/>
</dbReference>